<gene>
    <name evidence="3" type="ORF">PSON_ATCC_30995.1.T0920116</name>
</gene>
<feature type="transmembrane region" description="Helical" evidence="1">
    <location>
        <begin position="289"/>
        <end position="309"/>
    </location>
</feature>
<keyword evidence="2" id="KW-0732">Signal</keyword>
<evidence type="ECO:0000313" key="3">
    <source>
        <dbReference type="EMBL" id="CAD8108878.1"/>
    </source>
</evidence>
<accession>A0A8S1Q2G8</accession>
<proteinExistence type="predicted"/>
<feature type="signal peptide" evidence="2">
    <location>
        <begin position="1"/>
        <end position="17"/>
    </location>
</feature>
<keyword evidence="4" id="KW-1185">Reference proteome</keyword>
<comment type="caution">
    <text evidence="3">The sequence shown here is derived from an EMBL/GenBank/DDBJ whole genome shotgun (WGS) entry which is preliminary data.</text>
</comment>
<keyword evidence="1" id="KW-1133">Transmembrane helix</keyword>
<organism evidence="3 4">
    <name type="scientific">Paramecium sonneborni</name>
    <dbReference type="NCBI Taxonomy" id="65129"/>
    <lineage>
        <taxon>Eukaryota</taxon>
        <taxon>Sar</taxon>
        <taxon>Alveolata</taxon>
        <taxon>Ciliophora</taxon>
        <taxon>Intramacronucleata</taxon>
        <taxon>Oligohymenophorea</taxon>
        <taxon>Peniculida</taxon>
        <taxon>Parameciidae</taxon>
        <taxon>Paramecium</taxon>
    </lineage>
</organism>
<evidence type="ECO:0000313" key="4">
    <source>
        <dbReference type="Proteomes" id="UP000692954"/>
    </source>
</evidence>
<sequence length="347" mass="40579">MKFNIIILSTYLLQALLQSPNSTELCSCEQYFMQKVCDKVSKCSWNQNKNICENLICKNKGRTYCNGYYSDYKCKWNEQKNECIDFETTQCEEITNSIDCLLYKNNCSWTVLGNCESLDCSNDIDCSFERCSFQNGTCSDPIDELNCTKINKDQCDYTRNGKGLICFINDDGECKTYNLSTHNCSQWSDYQFGCQSNECNYKDKSCIQQTCKDKNEENCHYIYQNDSMIQIPCFWSGKECLIQEQVDLTIVSKDDCQKQMTFAWSENQKCEKCIDRQIVQEEESLDVDLIISLTVSIPFTLGLIIFLIWKYKEEIRRFFKIQETDDGCNNQERNIIGHNYQNRQPLS</sequence>
<keyword evidence="1" id="KW-0472">Membrane</keyword>
<reference evidence="3" key="1">
    <citation type="submission" date="2021-01" db="EMBL/GenBank/DDBJ databases">
        <authorList>
            <consortium name="Genoscope - CEA"/>
            <person name="William W."/>
        </authorList>
    </citation>
    <scope>NUCLEOTIDE SEQUENCE</scope>
</reference>
<evidence type="ECO:0008006" key="5">
    <source>
        <dbReference type="Google" id="ProtNLM"/>
    </source>
</evidence>
<keyword evidence="1" id="KW-0812">Transmembrane</keyword>
<protein>
    <recommendedName>
        <fullName evidence="5">Transmembrane protein</fullName>
    </recommendedName>
</protein>
<evidence type="ECO:0000256" key="2">
    <source>
        <dbReference type="SAM" id="SignalP"/>
    </source>
</evidence>
<dbReference type="Proteomes" id="UP000692954">
    <property type="component" value="Unassembled WGS sequence"/>
</dbReference>
<feature type="chain" id="PRO_5035843726" description="Transmembrane protein" evidence="2">
    <location>
        <begin position="18"/>
        <end position="347"/>
    </location>
</feature>
<dbReference type="EMBL" id="CAJJDN010000092">
    <property type="protein sequence ID" value="CAD8108878.1"/>
    <property type="molecule type" value="Genomic_DNA"/>
</dbReference>
<dbReference type="AlphaFoldDB" id="A0A8S1Q2G8"/>
<evidence type="ECO:0000256" key="1">
    <source>
        <dbReference type="SAM" id="Phobius"/>
    </source>
</evidence>
<name>A0A8S1Q2G8_9CILI</name>